<dbReference type="AlphaFoldDB" id="A0AAW0A5V9"/>
<evidence type="ECO:0000313" key="3">
    <source>
        <dbReference type="Proteomes" id="UP001362999"/>
    </source>
</evidence>
<gene>
    <name evidence="2" type="ORF">R3P38DRAFT_3045904</name>
</gene>
<feature type="region of interest" description="Disordered" evidence="1">
    <location>
        <begin position="258"/>
        <end position="286"/>
    </location>
</feature>
<name>A0AAW0A5V9_9AGAR</name>
<sequence>MTYAVPLDTIATSLEDLRDDSLTTRNLCPWDNHCMLRQLEYLWGLEPYALDPMQNSMQDSKCNRLEYHKSMDVKLPNGNRSWTLIPTEETLAAIFALHRQNCYAPISERKPFFTEFPASQFEYIFVPLTTQLDFFIRVSGKPQKYTAPYNDFPRVISSANPFFVAFDSRVSIHKDRHSPSEEWRRLFVRLSILWHPSPLPDGFLPKCYSPSHYSVSDSDASDVGSNCASEETVVSTVYEGPFLAPDNKEELVKNWLKTDSPQGEPVVPGNSLPPTPRGDRARKVPEASLKRAQWRVESKRGLEYFERYFPKAAARFRATGS</sequence>
<reference evidence="2 3" key="1">
    <citation type="journal article" date="2024" name="J Genomics">
        <title>Draft genome sequencing and assembly of Favolaschia claudopus CIRM-BRFM 2984 isolated from oak limbs.</title>
        <authorList>
            <person name="Navarro D."/>
            <person name="Drula E."/>
            <person name="Chaduli D."/>
            <person name="Cazenave R."/>
            <person name="Ahrendt S."/>
            <person name="Wang J."/>
            <person name="Lipzen A."/>
            <person name="Daum C."/>
            <person name="Barry K."/>
            <person name="Grigoriev I.V."/>
            <person name="Favel A."/>
            <person name="Rosso M.N."/>
            <person name="Martin F."/>
        </authorList>
    </citation>
    <scope>NUCLEOTIDE SEQUENCE [LARGE SCALE GENOMIC DNA]</scope>
    <source>
        <strain evidence="2 3">CIRM-BRFM 2984</strain>
    </source>
</reference>
<proteinExistence type="predicted"/>
<evidence type="ECO:0000313" key="2">
    <source>
        <dbReference type="EMBL" id="KAK7001597.1"/>
    </source>
</evidence>
<dbReference type="EMBL" id="JAWWNJ010000082">
    <property type="protein sequence ID" value="KAK7001597.1"/>
    <property type="molecule type" value="Genomic_DNA"/>
</dbReference>
<accession>A0AAW0A5V9</accession>
<dbReference type="Proteomes" id="UP001362999">
    <property type="component" value="Unassembled WGS sequence"/>
</dbReference>
<organism evidence="2 3">
    <name type="scientific">Favolaschia claudopus</name>
    <dbReference type="NCBI Taxonomy" id="2862362"/>
    <lineage>
        <taxon>Eukaryota</taxon>
        <taxon>Fungi</taxon>
        <taxon>Dikarya</taxon>
        <taxon>Basidiomycota</taxon>
        <taxon>Agaricomycotina</taxon>
        <taxon>Agaricomycetes</taxon>
        <taxon>Agaricomycetidae</taxon>
        <taxon>Agaricales</taxon>
        <taxon>Marasmiineae</taxon>
        <taxon>Mycenaceae</taxon>
        <taxon>Favolaschia</taxon>
    </lineage>
</organism>
<protein>
    <submittedName>
        <fullName evidence="2">Uncharacterized protein</fullName>
    </submittedName>
</protein>
<evidence type="ECO:0000256" key="1">
    <source>
        <dbReference type="SAM" id="MobiDB-lite"/>
    </source>
</evidence>
<comment type="caution">
    <text evidence="2">The sequence shown here is derived from an EMBL/GenBank/DDBJ whole genome shotgun (WGS) entry which is preliminary data.</text>
</comment>
<feature type="compositionally biased region" description="Basic and acidic residues" evidence="1">
    <location>
        <begin position="277"/>
        <end position="286"/>
    </location>
</feature>
<keyword evidence="3" id="KW-1185">Reference proteome</keyword>